<dbReference type="PROSITE" id="PS50879">
    <property type="entry name" value="RNASE_H_1"/>
    <property type="match status" value="1"/>
</dbReference>
<dbReference type="CDD" id="cd09276">
    <property type="entry name" value="Rnase_HI_RT_non_LTR"/>
    <property type="match status" value="1"/>
</dbReference>
<comment type="caution">
    <text evidence="6">The sequence shown here is derived from an EMBL/GenBank/DDBJ whole genome shotgun (WGS) entry which is preliminary data.</text>
</comment>
<dbReference type="GO" id="GO:0004523">
    <property type="term" value="F:RNA-DNA hybrid ribonuclease activity"/>
    <property type="evidence" value="ECO:0007669"/>
    <property type="project" value="InterPro"/>
</dbReference>
<dbReference type="PROSITE" id="PS50994">
    <property type="entry name" value="INTEGRASE"/>
    <property type="match status" value="1"/>
</dbReference>
<feature type="region of interest" description="Disordered" evidence="2">
    <location>
        <begin position="209"/>
        <end position="230"/>
    </location>
</feature>
<evidence type="ECO:0000259" key="3">
    <source>
        <dbReference type="PROSITE" id="PS50878"/>
    </source>
</evidence>
<dbReference type="Gene3D" id="3.30.420.10">
    <property type="entry name" value="Ribonuclease H-like superfamily/Ribonuclease H"/>
    <property type="match status" value="2"/>
</dbReference>
<dbReference type="Pfam" id="PF13976">
    <property type="entry name" value="gag_pre-integrs"/>
    <property type="match status" value="1"/>
</dbReference>
<dbReference type="InterPro" id="IPR012337">
    <property type="entry name" value="RNaseH-like_sf"/>
</dbReference>
<dbReference type="KEGG" id="ptrr:90957015"/>
<dbReference type="EMBL" id="NQIK02000006">
    <property type="protein sequence ID" value="KAF7569264.1"/>
    <property type="molecule type" value="Genomic_DNA"/>
</dbReference>
<evidence type="ECO:0000313" key="7">
    <source>
        <dbReference type="Proteomes" id="UP000245464"/>
    </source>
</evidence>
<dbReference type="Pfam" id="PF00075">
    <property type="entry name" value="RNase_H"/>
    <property type="match status" value="1"/>
</dbReference>
<accession>A0A834RT80</accession>
<proteinExistence type="predicted"/>
<evidence type="ECO:0000259" key="5">
    <source>
        <dbReference type="PROSITE" id="PS50994"/>
    </source>
</evidence>
<dbReference type="InterPro" id="IPR043502">
    <property type="entry name" value="DNA/RNA_pol_sf"/>
</dbReference>
<evidence type="ECO:0000256" key="1">
    <source>
        <dbReference type="ARBA" id="ARBA00022884"/>
    </source>
</evidence>
<feature type="region of interest" description="Disordered" evidence="2">
    <location>
        <begin position="388"/>
        <end position="444"/>
    </location>
</feature>
<dbReference type="InterPro" id="IPR013103">
    <property type="entry name" value="RVT_2"/>
</dbReference>
<dbReference type="SUPFAM" id="SSF53098">
    <property type="entry name" value="Ribonuclease H-like"/>
    <property type="match status" value="2"/>
</dbReference>
<dbReference type="Pfam" id="PF07727">
    <property type="entry name" value="RVT_2"/>
    <property type="match status" value="1"/>
</dbReference>
<dbReference type="GO" id="GO:0015074">
    <property type="term" value="P:DNA integration"/>
    <property type="evidence" value="ECO:0007669"/>
    <property type="project" value="InterPro"/>
</dbReference>
<feature type="domain" description="Integrase catalytic" evidence="5">
    <location>
        <begin position="182"/>
        <end position="279"/>
    </location>
</feature>
<reference evidence="6" key="1">
    <citation type="journal article" date="2018" name="BMC Genomics">
        <title>Comparative genomics of the wheat fungal pathogen Pyrenophora tritici-repentis reveals chromosomal variations and genome plasticity.</title>
        <authorList>
            <person name="Moolhuijzen P."/>
            <person name="See P.T."/>
            <person name="Hane J.K."/>
            <person name="Shi G."/>
            <person name="Liu Z."/>
            <person name="Oliver R.P."/>
            <person name="Moffat C.S."/>
        </authorList>
    </citation>
    <scope>NUCLEOTIDE SEQUENCE [LARGE SCALE GENOMIC DNA]</scope>
    <source>
        <strain evidence="6">M4</strain>
    </source>
</reference>
<keyword evidence="1" id="KW-0694">RNA-binding</keyword>
<feature type="region of interest" description="Disordered" evidence="2">
    <location>
        <begin position="1"/>
        <end position="27"/>
    </location>
</feature>
<dbReference type="InterPro" id="IPR002156">
    <property type="entry name" value="RNaseH_domain"/>
</dbReference>
<evidence type="ECO:0000256" key="2">
    <source>
        <dbReference type="SAM" id="MobiDB-lite"/>
    </source>
</evidence>
<dbReference type="CDD" id="cd01650">
    <property type="entry name" value="RT_nLTR_like"/>
    <property type="match status" value="1"/>
</dbReference>
<dbReference type="PANTHER" id="PTHR33481">
    <property type="entry name" value="REVERSE TRANSCRIPTASE"/>
    <property type="match status" value="1"/>
</dbReference>
<dbReference type="PROSITE" id="PS50878">
    <property type="entry name" value="RT_POL"/>
    <property type="match status" value="1"/>
</dbReference>
<dbReference type="InterPro" id="IPR000477">
    <property type="entry name" value="RT_dom"/>
</dbReference>
<dbReference type="SUPFAM" id="SSF56672">
    <property type="entry name" value="DNA/RNA polymerases"/>
    <property type="match status" value="2"/>
</dbReference>
<dbReference type="Proteomes" id="UP000245464">
    <property type="component" value="Chromosome 6"/>
</dbReference>
<dbReference type="GeneID" id="90957015"/>
<organism evidence="6 7">
    <name type="scientific">Pyrenophora tritici-repentis</name>
    <dbReference type="NCBI Taxonomy" id="45151"/>
    <lineage>
        <taxon>Eukaryota</taxon>
        <taxon>Fungi</taxon>
        <taxon>Dikarya</taxon>
        <taxon>Ascomycota</taxon>
        <taxon>Pezizomycotina</taxon>
        <taxon>Dothideomycetes</taxon>
        <taxon>Pleosporomycetidae</taxon>
        <taxon>Pleosporales</taxon>
        <taxon>Pleosporineae</taxon>
        <taxon>Pleosporaceae</taxon>
        <taxon>Pyrenophora</taxon>
    </lineage>
</organism>
<evidence type="ECO:0000313" key="6">
    <source>
        <dbReference type="EMBL" id="KAF7569264.1"/>
    </source>
</evidence>
<protein>
    <submittedName>
        <fullName evidence="6">Uncharacterized protein</fullName>
    </submittedName>
</protein>
<dbReference type="GO" id="GO:0005634">
    <property type="term" value="C:nucleus"/>
    <property type="evidence" value="ECO:0007669"/>
    <property type="project" value="UniProtKB-ARBA"/>
</dbReference>
<feature type="domain" description="Reverse transcriptase" evidence="3">
    <location>
        <begin position="1405"/>
        <end position="1675"/>
    </location>
</feature>
<dbReference type="CDD" id="cd09272">
    <property type="entry name" value="RNase_HI_RT_Ty1"/>
    <property type="match status" value="1"/>
</dbReference>
<dbReference type="InterPro" id="IPR057670">
    <property type="entry name" value="SH3_retrovirus"/>
</dbReference>
<feature type="compositionally biased region" description="Pro residues" evidence="2">
    <location>
        <begin position="435"/>
        <end position="444"/>
    </location>
</feature>
<dbReference type="InterPro" id="IPR025724">
    <property type="entry name" value="GAG-pre-integrase_dom"/>
</dbReference>
<evidence type="ECO:0000259" key="4">
    <source>
        <dbReference type="PROSITE" id="PS50879"/>
    </source>
</evidence>
<dbReference type="InterPro" id="IPR036397">
    <property type="entry name" value="RNaseH_sf"/>
</dbReference>
<dbReference type="GO" id="GO:0003723">
    <property type="term" value="F:RNA binding"/>
    <property type="evidence" value="ECO:0007669"/>
    <property type="project" value="UniProtKB-KW"/>
</dbReference>
<dbReference type="RefSeq" id="XP_065961416.1">
    <property type="nucleotide sequence ID" value="XM_066108231.1"/>
</dbReference>
<dbReference type="Pfam" id="PF00078">
    <property type="entry name" value="RVT_1"/>
    <property type="match status" value="1"/>
</dbReference>
<gene>
    <name evidence="6" type="ORF">PtrM4_116790</name>
</gene>
<name>A0A834RT80_9PLEO</name>
<dbReference type="InterPro" id="IPR001584">
    <property type="entry name" value="Integrase_cat-core"/>
</dbReference>
<feature type="domain" description="RNase H type-1" evidence="4">
    <location>
        <begin position="1879"/>
        <end position="2018"/>
    </location>
</feature>
<dbReference type="Pfam" id="PF25597">
    <property type="entry name" value="SH3_retrovirus"/>
    <property type="match status" value="1"/>
</dbReference>
<sequence>MQSSVLPTATAERNLVDTKSNPTNLRGPDDQVIGNLLENFGQWVLEYNPLAQAFVHTKAITARTQRGPKKASAMLWHKRLGHPGPAAIEHLVQQSEGVRVQGVTTVQCDSCGRAKSKRQIRRLPRTNDEGPGERLAIDFHTYEVQAITKEKSQMLITDPKSIIRLLTTFFSFMKNHYNISVKTIESDNEITTVKPDVERWLATQGIRVEPSAPDTQAQNGGAERSGGVNKEKARAMRLDANLSWELWPEITRAAVYLYNRTPNYNNHWKTPYEVFFTRVAFSNGIVTSLRKPNLTHLKAYGCKAFAMTDDTHRGKSRLQRLDPKAWIGYLVGYRSSNIYRIWIPSLAKVISTRDVVFDEQSIFDGKTEDLMDNLMHNTLEEIATHVRTIELPTPAQQPETESFYEDSPPEESLAQDSEGDQPGYYQGRKIRDSYPTPPATPPPAALLARLMAGASLDEKDRQGTPKTAPWAAAFMAGTQAGKVGEYRGVAMDKAAIVRMLAKGLKPHRSQLPPLPTCRTKLEDHPMGELFKEAEQSHLASHHQMNSWTEIPIKKIKQTGQQILDCMWVYTYKLDKHHRLLKCKARLVVRGDQQRNITSQDTYAATLASRSFRMLTAIAAKYDLELKQYDVTNAFVHATIDREVFMRMPRGHQKPGTILKLNKALYGLRISPLLWQKEFTSTLKELGFQEVPHEPCCLIKGGIIIFFYVDDIILAYHKDMEQSAQQAIARLQEKYLFTGGNDLQWFLGVEIIRDRKSRTIQLSQAAYADKISRLADRTDIRHDTPMATAELLPRDGLACPSEINKYQRKIGSLLFAAVTTRPDIAFATSRLARFLSNPGLEHHNAADRVLLYLLATKHLALQLGGGTGLQIASDASFADNTLDRKSSQGYAIKLFNGLIAWKANKQDTVTTSTTEAELLALSQVAKEALFLSRLLKELNIQLDTPSITIQCDNKQTIRLVTEEVSKLQTKLRHVDIHNHWIRQEVSTGRISVEYIPTADMIADGLTKSLPPNKWPEFLEQLGLVPAKEILARNSAPLEEIQEKLENLVQLSINSAKLGYFILNNVANNDTAIAVVAEIYDFLPAYRRLRCGPYTLNLIGQTLLWARSYAAVLQVTTETGSDHYGLLFSIRSDTDQVDNPINQRKFNTKKADWPLFQKTLNEAIQNNITLQHISEINDPRKQDCKNLILEEDQELQSKLEEIGEAITQVIQLAADKAIPKVKLGPKPKPWWNQELTKLRRELTHCQRVYTQQLQQLSIQEAYLFKKDFLIARNTYARAIKDAKKRHWNSFLEQETPQSIYKAMAYTKDQKVEKIPPIHGEILEKTFKGKCKAFRKALFPPPPTAELPSFLNYQESIWDWPQLSISELEQACSSKVKSSTPGPDAITQDIITATFKFNPEILFIAYSILFNYGYHPRCWKAATGAILKKPSKLDYSLPKAYRVITLLNSLGKVLERIIAKRLASLAETTNLLHSSQIGGRNKKSAIDAALLLVDQIQHKKQQGQITSTVFVDVKGAFDHVIHNRFLDRLKKLGLPISLICWAKSFLSNRTLRLAFDNKIEEFSKIRAGIPQGSPVSPIFFLIYIRDLFPALQSFQLSYIDDLSLTTSSTSLKKNIRALQKEIATLFAKGEQLDIIFDTSKTELIHFTAKKERIERALILPNNDRIEHKDTVKWLGIYLDNRLSFKSHVSIRVSQARQAFYRLGRLGNIELGLSTHAIRQLYLACVTSVSDYGAQIYWQNQPYATKKLQSLHNLACRKTLGVFRTAPTVPTSLEASLLPPAIRLNSTIRNYASRANLLANTHPIAKAITRIQSTNLQRSKKPNQHRQLQTITNAIPKNNKRDTEQTIPYRFRPWDTLNYTVTVSQKSKEEEANAHQAYIKTRLDNYTTIYSDASQTQEGKGIGVGIAVYNSTQQEIYSETVNIGQYQLVYNGELEGITRAFEYAAKNATTDQEFEVYADNQAAIYRLKNLSDNPGQHWQLRCLKAANTIRRKQANIHLLWAPGHTDIVGNERADYLAKEATKEDPRSTTKSIAYLGTTIKRIQQTEQRQEYEKYKARATALNKATYSAKYPLKISKTIQMPQNTKRVTSSAFYSLKLGHGYFNSYLKRFKKRDSNRCTCQNIQTPEHLLLYCHLYKDHRKTLLQTIKHRPVTLPLLLHTSIGIEATLAFITSTRIGTRKWYLGQPPEDLQRDTV</sequence>
<dbReference type="PANTHER" id="PTHR33481:SF1">
    <property type="entry name" value="ENDONUCLEASE_EXONUCLEASE_PHOSPHATASE DOMAIN-CONTAINING PROTEIN-RELATED"/>
    <property type="match status" value="1"/>
</dbReference>